<dbReference type="HAMAP" id="MF_02220">
    <property type="entry name" value="XylB"/>
    <property type="match status" value="1"/>
</dbReference>
<evidence type="ECO:0000313" key="14">
    <source>
        <dbReference type="Proteomes" id="UP000469440"/>
    </source>
</evidence>
<feature type="site" description="Important for activity" evidence="8">
    <location>
        <position position="10"/>
    </location>
</feature>
<evidence type="ECO:0000256" key="6">
    <source>
        <dbReference type="ARBA" id="ARBA00022840"/>
    </source>
</evidence>
<dbReference type="Pfam" id="PF00370">
    <property type="entry name" value="FGGY_N"/>
    <property type="match status" value="1"/>
</dbReference>
<dbReference type="GO" id="GO:0004856">
    <property type="term" value="F:D-xylulokinase activity"/>
    <property type="evidence" value="ECO:0007669"/>
    <property type="project" value="UniProtKB-UniRule"/>
</dbReference>
<name>A0A6N8HUC6_9FIRM</name>
<evidence type="ECO:0000259" key="12">
    <source>
        <dbReference type="Pfam" id="PF02782"/>
    </source>
</evidence>
<dbReference type="AlphaFoldDB" id="A0A6N8HUC6"/>
<feature type="binding site" evidence="8">
    <location>
        <begin position="81"/>
        <end position="82"/>
    </location>
    <ligand>
        <name>substrate</name>
    </ligand>
</feature>
<evidence type="ECO:0000313" key="13">
    <source>
        <dbReference type="EMBL" id="MVB09384.1"/>
    </source>
</evidence>
<comment type="catalytic activity">
    <reaction evidence="8 10">
        <text>D-xylulose + ATP = D-xylulose 5-phosphate + ADP + H(+)</text>
        <dbReference type="Rhea" id="RHEA:10964"/>
        <dbReference type="ChEBI" id="CHEBI:15378"/>
        <dbReference type="ChEBI" id="CHEBI:17140"/>
        <dbReference type="ChEBI" id="CHEBI:30616"/>
        <dbReference type="ChEBI" id="CHEBI:57737"/>
        <dbReference type="ChEBI" id="CHEBI:456216"/>
        <dbReference type="EC" id="2.7.1.17"/>
    </reaction>
</comment>
<dbReference type="GO" id="GO:0005524">
    <property type="term" value="F:ATP binding"/>
    <property type="evidence" value="ECO:0007669"/>
    <property type="project" value="UniProtKB-UniRule"/>
</dbReference>
<accession>A0A6N8HUC6</accession>
<dbReference type="InterPro" id="IPR018483">
    <property type="entry name" value="Carb_kinase_FGGY_CS"/>
</dbReference>
<keyword evidence="6 8" id="KW-0067">ATP-binding</keyword>
<dbReference type="InterPro" id="IPR018485">
    <property type="entry name" value="FGGY_C"/>
</dbReference>
<keyword evidence="3 8" id="KW-0808">Transferase</keyword>
<keyword evidence="4 8" id="KW-0547">Nucleotide-binding</keyword>
<dbReference type="PROSITE" id="PS00445">
    <property type="entry name" value="FGGY_KINASES_2"/>
    <property type="match status" value="1"/>
</dbReference>
<feature type="active site" description="Proton acceptor" evidence="8">
    <location>
        <position position="241"/>
    </location>
</feature>
<proteinExistence type="inferred from homology"/>
<sequence length="501" mass="53390">MSEKCVLGIDVGTSGCKILALDDCGVILGSVTEEYPCYAPQQGWSEQDPEDWWNGTAAGIRKIIPRLNGKTVCAVGLSGQMHGMVALDHENHAVRRAILWNDQRTEKQCDEITKLAGGPDALLAETNNRMLTGYTGGKILWMKENEPENYQKTVHIVNPKDYIRLKLTGELKTDVSDASGTGFFCVRERRWSDDLIRKTGLDPTMFVEAVESTAVSGYVTKGAADVTGLSAGIPVGGGGGDAVISTTGLGLAKSGRVGVTVGTSGVVAMGLASFLPNPNGMLQVFCGNEPGSFSAMGVTLAAAGSYQWFRNSLGQDEIRREKEEGKSAFALLDGEAASVPPCSEGMFFLPYLSGERAPLNDPFARGAFLGVTSRHGKGHFARAVLEGVAFSLRQVYELMSAKDASEIVIAGGGGASPLWRQIFADVFHLPVRTVYGSAEGGSFGAALAAGVTAGIWGSLEETVPLIRSESMTAPISANVACYEEHYAKYVKFYDALKWSFH</sequence>
<evidence type="ECO:0000259" key="11">
    <source>
        <dbReference type="Pfam" id="PF00370"/>
    </source>
</evidence>
<keyword evidence="5 8" id="KW-0418">Kinase</keyword>
<dbReference type="NCBIfam" id="TIGR01312">
    <property type="entry name" value="XylB"/>
    <property type="match status" value="1"/>
</dbReference>
<dbReference type="Pfam" id="PF02782">
    <property type="entry name" value="FGGY_C"/>
    <property type="match status" value="1"/>
</dbReference>
<evidence type="ECO:0000256" key="4">
    <source>
        <dbReference type="ARBA" id="ARBA00022741"/>
    </source>
</evidence>
<comment type="similarity">
    <text evidence="1 8 9">Belongs to the FGGY kinase family.</text>
</comment>
<evidence type="ECO:0000256" key="8">
    <source>
        <dbReference type="HAMAP-Rule" id="MF_02220"/>
    </source>
</evidence>
<evidence type="ECO:0000256" key="10">
    <source>
        <dbReference type="RuleBase" id="RU364073"/>
    </source>
</evidence>
<dbReference type="PANTHER" id="PTHR43095:SF5">
    <property type="entry name" value="XYLULOSE KINASE"/>
    <property type="match status" value="1"/>
</dbReference>
<organism evidence="13 14">
    <name type="scientific">Caproicibacter fermentans</name>
    <dbReference type="NCBI Taxonomy" id="2576756"/>
    <lineage>
        <taxon>Bacteria</taxon>
        <taxon>Bacillati</taxon>
        <taxon>Bacillota</taxon>
        <taxon>Clostridia</taxon>
        <taxon>Eubacteriales</taxon>
        <taxon>Acutalibacteraceae</taxon>
        <taxon>Caproicibacter</taxon>
    </lineage>
</organism>
<comment type="function">
    <text evidence="8">Catalyzes the phosphorylation of D-xylulose to D-xylulose 5-phosphate.</text>
</comment>
<evidence type="ECO:0000256" key="2">
    <source>
        <dbReference type="ARBA" id="ARBA00022629"/>
    </source>
</evidence>
<dbReference type="SUPFAM" id="SSF53067">
    <property type="entry name" value="Actin-like ATPase domain"/>
    <property type="match status" value="2"/>
</dbReference>
<keyword evidence="2 8" id="KW-0859">Xylose metabolism</keyword>
<dbReference type="EC" id="2.7.1.17" evidence="8 10"/>
<dbReference type="GO" id="GO:0042732">
    <property type="term" value="P:D-xylose metabolic process"/>
    <property type="evidence" value="ECO:0007669"/>
    <property type="project" value="UniProtKB-KW"/>
</dbReference>
<dbReference type="InterPro" id="IPR043129">
    <property type="entry name" value="ATPase_NBD"/>
</dbReference>
<comment type="caution">
    <text evidence="13">The sequence shown here is derived from an EMBL/GenBank/DDBJ whole genome shotgun (WGS) entry which is preliminary data.</text>
</comment>
<dbReference type="GO" id="GO:0005998">
    <property type="term" value="P:xylulose catabolic process"/>
    <property type="evidence" value="ECO:0007669"/>
    <property type="project" value="UniProtKB-UniRule"/>
</dbReference>
<dbReference type="CDD" id="cd07808">
    <property type="entry name" value="ASKHA_NBD_FGGY_EcXK-like"/>
    <property type="match status" value="1"/>
</dbReference>
<dbReference type="PROSITE" id="PS00933">
    <property type="entry name" value="FGGY_KINASES_1"/>
    <property type="match status" value="1"/>
</dbReference>
<gene>
    <name evidence="13" type="primary">xylB_1</name>
    <name evidence="8 10" type="synonym">xylB</name>
    <name evidence="13" type="ORF">CAFE_00320</name>
</gene>
<dbReference type="EMBL" id="VWXL01000002">
    <property type="protein sequence ID" value="MVB09384.1"/>
    <property type="molecule type" value="Genomic_DNA"/>
</dbReference>
<dbReference type="RefSeq" id="WP_066643742.1">
    <property type="nucleotide sequence ID" value="NZ_VWXL01000002.1"/>
</dbReference>
<dbReference type="PANTHER" id="PTHR43095">
    <property type="entry name" value="SUGAR KINASE"/>
    <property type="match status" value="1"/>
</dbReference>
<dbReference type="InterPro" id="IPR050406">
    <property type="entry name" value="FGGY_Carb_Kinase"/>
</dbReference>
<dbReference type="OrthoDB" id="9805576at2"/>
<dbReference type="Proteomes" id="UP000469440">
    <property type="component" value="Unassembled WGS sequence"/>
</dbReference>
<dbReference type="InterPro" id="IPR006000">
    <property type="entry name" value="Xylulokinase"/>
</dbReference>
<evidence type="ECO:0000256" key="9">
    <source>
        <dbReference type="RuleBase" id="RU003733"/>
    </source>
</evidence>
<dbReference type="InterPro" id="IPR018484">
    <property type="entry name" value="FGGY_N"/>
</dbReference>
<evidence type="ECO:0000256" key="5">
    <source>
        <dbReference type="ARBA" id="ARBA00022777"/>
    </source>
</evidence>
<reference evidence="13 14" key="1">
    <citation type="submission" date="2019-09" db="EMBL/GenBank/DDBJ databases">
        <title>Genome sequence of Clostridium sp. EA1.</title>
        <authorList>
            <person name="Poehlein A."/>
            <person name="Bengelsdorf F.R."/>
            <person name="Daniel R."/>
        </authorList>
    </citation>
    <scope>NUCLEOTIDE SEQUENCE [LARGE SCALE GENOMIC DNA]</scope>
    <source>
        <strain evidence="13 14">EA1</strain>
    </source>
</reference>
<dbReference type="Gene3D" id="3.30.420.40">
    <property type="match status" value="2"/>
</dbReference>
<evidence type="ECO:0000256" key="3">
    <source>
        <dbReference type="ARBA" id="ARBA00022679"/>
    </source>
</evidence>
<evidence type="ECO:0000256" key="1">
    <source>
        <dbReference type="ARBA" id="ARBA00009156"/>
    </source>
</evidence>
<keyword evidence="14" id="KW-1185">Reference proteome</keyword>
<protein>
    <recommendedName>
        <fullName evidence="8 10">Xylulose kinase</fullName>
        <shortName evidence="8 10">Xylulokinase</shortName>
        <ecNumber evidence="8 10">2.7.1.17</ecNumber>
    </recommendedName>
</protein>
<evidence type="ECO:0000256" key="7">
    <source>
        <dbReference type="ARBA" id="ARBA00023277"/>
    </source>
</evidence>
<feature type="domain" description="Carbohydrate kinase FGGY C-terminal" evidence="12">
    <location>
        <begin position="259"/>
        <end position="452"/>
    </location>
</feature>
<dbReference type="InterPro" id="IPR000577">
    <property type="entry name" value="Carb_kinase_FGGY"/>
</dbReference>
<keyword evidence="7 8" id="KW-0119">Carbohydrate metabolism</keyword>
<feature type="domain" description="Carbohydrate kinase FGGY N-terminal" evidence="11">
    <location>
        <begin position="6"/>
        <end position="247"/>
    </location>
</feature>
<dbReference type="PIRSF" id="PIRSF000538">
    <property type="entry name" value="GlpK"/>
    <property type="match status" value="1"/>
</dbReference>